<dbReference type="KEGG" id="vg:55610118"/>
<protein>
    <recommendedName>
        <fullName evidence="3">HNH endonuclease</fullName>
    </recommendedName>
</protein>
<name>A0A345MGG5_9CAUD</name>
<proteinExistence type="predicted"/>
<sequence length="94" mass="10926">MGQYAYGAKKRGIEWDVTPEQLWDLWISQDGKCAYTGRQLKHGVDTSLDRIDNSKGYIPGNIQWVHPDINRMKSDFDASYFIKLCEEVSRNQQN</sequence>
<dbReference type="RefSeq" id="YP_009840045.1">
    <property type="nucleotide sequence ID" value="NC_048723.1"/>
</dbReference>
<dbReference type="GeneID" id="55610118"/>
<dbReference type="Proteomes" id="UP000259834">
    <property type="component" value="Segment"/>
</dbReference>
<gene>
    <name evidence="1" type="primary">130</name>
    <name evidence="1" type="ORF">SEA_LUKECAGE_130</name>
</gene>
<evidence type="ECO:0008006" key="3">
    <source>
        <dbReference type="Google" id="ProtNLM"/>
    </source>
</evidence>
<evidence type="ECO:0000313" key="2">
    <source>
        <dbReference type="Proteomes" id="UP000259834"/>
    </source>
</evidence>
<dbReference type="Gene3D" id="3.30.40.220">
    <property type="match status" value="1"/>
</dbReference>
<keyword evidence="2" id="KW-1185">Reference proteome</keyword>
<organism evidence="1 2">
    <name type="scientific">Streptomyces phage LukeCage</name>
    <dbReference type="NCBI Taxonomy" id="2283304"/>
    <lineage>
        <taxon>Viruses</taxon>
        <taxon>Duplodnaviria</taxon>
        <taxon>Heunggongvirae</taxon>
        <taxon>Uroviricota</taxon>
        <taxon>Caudoviricetes</taxon>
        <taxon>Stanwilliamsviridae</taxon>
        <taxon>Boydwoodruffvirinae</taxon>
        <taxon>Karimacvirus</taxon>
        <taxon>Karimacvirus lukecage</taxon>
        <taxon>Streptomyces virus LukeCage</taxon>
    </lineage>
</organism>
<accession>A0A345MGG5</accession>
<dbReference type="EMBL" id="MH590597">
    <property type="protein sequence ID" value="AXH69646.1"/>
    <property type="molecule type" value="Genomic_DNA"/>
</dbReference>
<evidence type="ECO:0000313" key="1">
    <source>
        <dbReference type="EMBL" id="AXH69646.1"/>
    </source>
</evidence>
<reference evidence="1 2" key="1">
    <citation type="submission" date="2018-07" db="EMBL/GenBank/DDBJ databases">
        <authorList>
            <person name="Gillick B.D."/>
            <person name="Moore J."/>
            <person name="Davilla D."/>
            <person name="Asghedom D."/>
            <person name="Smith B.R."/>
            <person name="Klug H."/>
            <person name="Hughes L.E."/>
            <person name="Garlena R.A."/>
            <person name="Russell D.A."/>
            <person name="Pope W.H."/>
            <person name="Jacobs-Sera D."/>
            <person name="Hatfull G.F."/>
        </authorList>
    </citation>
    <scope>NUCLEOTIDE SEQUENCE [LARGE SCALE GENOMIC DNA]</scope>
</reference>